<keyword evidence="3" id="KW-0413">Isomerase</keyword>
<comment type="similarity">
    <text evidence="1">Belongs to the mandelate racemase/muconate lactonizing enzyme family.</text>
</comment>
<keyword evidence="6" id="KW-1185">Reference proteome</keyword>
<accession>A0ABV5V4R2</accession>
<comment type="caution">
    <text evidence="5">The sequence shown here is derived from an EMBL/GenBank/DDBJ whole genome shotgun (WGS) entry which is preliminary data.</text>
</comment>
<evidence type="ECO:0000256" key="3">
    <source>
        <dbReference type="ARBA" id="ARBA00023235"/>
    </source>
</evidence>
<dbReference type="CDD" id="cd03315">
    <property type="entry name" value="MLE_like"/>
    <property type="match status" value="1"/>
</dbReference>
<dbReference type="SFLD" id="SFLDS00001">
    <property type="entry name" value="Enolase"/>
    <property type="match status" value="1"/>
</dbReference>
<dbReference type="Pfam" id="PF02746">
    <property type="entry name" value="MR_MLE_N"/>
    <property type="match status" value="1"/>
</dbReference>
<dbReference type="SFLD" id="SFLDF00155">
    <property type="entry name" value="muconate_cycloisomerase_(anti)"/>
    <property type="match status" value="1"/>
</dbReference>
<dbReference type="SFLD" id="SFLDG00180">
    <property type="entry name" value="muconate_cycloisomerase"/>
    <property type="match status" value="1"/>
</dbReference>
<dbReference type="Pfam" id="PF13378">
    <property type="entry name" value="MR_MLE_C"/>
    <property type="match status" value="1"/>
</dbReference>
<dbReference type="PANTHER" id="PTHR48073">
    <property type="entry name" value="O-SUCCINYLBENZOATE SYNTHASE-RELATED"/>
    <property type="match status" value="1"/>
</dbReference>
<evidence type="ECO:0000313" key="6">
    <source>
        <dbReference type="Proteomes" id="UP001589613"/>
    </source>
</evidence>
<evidence type="ECO:0000256" key="1">
    <source>
        <dbReference type="ARBA" id="ARBA00008031"/>
    </source>
</evidence>
<dbReference type="SUPFAM" id="SSF51604">
    <property type="entry name" value="Enolase C-terminal domain-like"/>
    <property type="match status" value="1"/>
</dbReference>
<evidence type="ECO:0000259" key="4">
    <source>
        <dbReference type="SMART" id="SM00922"/>
    </source>
</evidence>
<proteinExistence type="inferred from homology"/>
<dbReference type="Gene3D" id="3.30.390.10">
    <property type="entry name" value="Enolase-like, N-terminal domain"/>
    <property type="match status" value="1"/>
</dbReference>
<evidence type="ECO:0000256" key="2">
    <source>
        <dbReference type="ARBA" id="ARBA00022723"/>
    </source>
</evidence>
<dbReference type="InterPro" id="IPR034613">
    <property type="entry name" value="Muconate_cycloisomerase_anti"/>
</dbReference>
<dbReference type="SMART" id="SM00922">
    <property type="entry name" value="MR_MLE"/>
    <property type="match status" value="1"/>
</dbReference>
<dbReference type="Gene3D" id="3.20.20.120">
    <property type="entry name" value="Enolase-like C-terminal domain"/>
    <property type="match status" value="1"/>
</dbReference>
<dbReference type="EMBL" id="JBHMAX010000022">
    <property type="protein sequence ID" value="MFB9732735.1"/>
    <property type="molecule type" value="Genomic_DNA"/>
</dbReference>
<dbReference type="PANTHER" id="PTHR48073:SF2">
    <property type="entry name" value="O-SUCCINYLBENZOATE SYNTHASE"/>
    <property type="match status" value="1"/>
</dbReference>
<dbReference type="SUPFAM" id="SSF54826">
    <property type="entry name" value="Enolase N-terminal domain-like"/>
    <property type="match status" value="1"/>
</dbReference>
<sequence length="370" mass="39658">MIDLTITDVEAIPFAIPYTKPLRFASGEVRTADHVLVRVRTAAGVVGQAEAPPRPFTYGETQSSIVAVVEQLFGPALVGTSVLDRELHRARLHRTIANPTAKAALDMATWDAAGQLLGQPVHRLLGGYAESVRVSHMLGFDDPQVMVQEAERMREAHGITTFKVKVGRRPYQLDVAVVRALREAFGDEVELYVDGNRGWTASESARALAEMADLGLTLAEELNPADDVLGRRWLVQQCPVPFVADESATRPAEVTREILGGSATAVSIKTARTGFSESQRVLHLAEGLGVEVVVGNQIDGQVGTLASVVFAAAHASTSARAAELSNFLDMSDDLLVEPLTITGGRMAAPTAPGLGLHVDPDKLARYRQDA</sequence>
<keyword evidence="2" id="KW-0479">Metal-binding</keyword>
<dbReference type="InterPro" id="IPR029017">
    <property type="entry name" value="Enolase-like_N"/>
</dbReference>
<protein>
    <submittedName>
        <fullName evidence="5">Mandelate racemase/muconate lactonizing enzyme family protein</fullName>
    </submittedName>
</protein>
<evidence type="ECO:0000313" key="5">
    <source>
        <dbReference type="EMBL" id="MFB9732735.1"/>
    </source>
</evidence>
<dbReference type="Proteomes" id="UP001589613">
    <property type="component" value="Unassembled WGS sequence"/>
</dbReference>
<reference evidence="5 6" key="1">
    <citation type="submission" date="2024-09" db="EMBL/GenBank/DDBJ databases">
        <authorList>
            <person name="Sun Q."/>
            <person name="Mori K."/>
        </authorList>
    </citation>
    <scope>NUCLEOTIDE SEQUENCE [LARGE SCALE GENOMIC DNA]</scope>
    <source>
        <strain evidence="5 6">JCM 12763</strain>
    </source>
</reference>
<feature type="domain" description="Mandelate racemase/muconate lactonizing enzyme C-terminal" evidence="4">
    <location>
        <begin position="143"/>
        <end position="241"/>
    </location>
</feature>
<dbReference type="InterPro" id="IPR036849">
    <property type="entry name" value="Enolase-like_C_sf"/>
</dbReference>
<dbReference type="InterPro" id="IPR013341">
    <property type="entry name" value="Mandelate_racemase_N_dom"/>
</dbReference>
<dbReference type="RefSeq" id="WP_337678395.1">
    <property type="nucleotide sequence ID" value="NZ_JBHMAX010000022.1"/>
</dbReference>
<dbReference type="InterPro" id="IPR013342">
    <property type="entry name" value="Mandelate_racemase_C"/>
</dbReference>
<organism evidence="5 6">
    <name type="scientific">Ornithinimicrobium kibberense</name>
    <dbReference type="NCBI Taxonomy" id="282060"/>
    <lineage>
        <taxon>Bacteria</taxon>
        <taxon>Bacillati</taxon>
        <taxon>Actinomycetota</taxon>
        <taxon>Actinomycetes</taxon>
        <taxon>Micrococcales</taxon>
        <taxon>Ornithinimicrobiaceae</taxon>
        <taxon>Ornithinimicrobium</taxon>
    </lineage>
</organism>
<gene>
    <name evidence="5" type="ORF">ACFFN0_11850</name>
</gene>
<dbReference type="InterPro" id="IPR029065">
    <property type="entry name" value="Enolase_C-like"/>
</dbReference>
<name>A0ABV5V4R2_9MICO</name>